<dbReference type="OrthoDB" id="8704783at2"/>
<dbReference type="STRING" id="1622118.Lupro_02295"/>
<keyword evidence="2" id="KW-1185">Reference proteome</keyword>
<reference evidence="1 2" key="2">
    <citation type="journal article" date="2016" name="Int. J. Syst. Evol. Microbiol.">
        <title>Lutibacter profundi sp. nov., isolated from a deep-sea hydrothermal system on the Arctic Mid-Ocean Ridge and emended description of the genus Lutibacter.</title>
        <authorList>
            <person name="Le Moine Bauer S."/>
            <person name="Roalkvam I."/>
            <person name="Steen I.H."/>
            <person name="Dahle H."/>
        </authorList>
    </citation>
    <scope>NUCLEOTIDE SEQUENCE [LARGE SCALE GENOMIC DNA]</scope>
    <source>
        <strain evidence="1 2">LP1</strain>
    </source>
</reference>
<reference evidence="2" key="1">
    <citation type="submission" date="2015-12" db="EMBL/GenBank/DDBJ databases">
        <title>Complete genome sequence of Lutibacter profundus strain LP1.</title>
        <authorList>
            <person name="Wissuwa J."/>
            <person name="Le Moine Bauer S."/>
            <person name="Stokke R."/>
            <person name="Dahle H."/>
            <person name="Steen I.H."/>
        </authorList>
    </citation>
    <scope>NUCLEOTIDE SEQUENCE [LARGE SCALE GENOMIC DNA]</scope>
    <source>
        <strain evidence="2">LP1</strain>
    </source>
</reference>
<proteinExistence type="predicted"/>
<gene>
    <name evidence="1" type="ORF">Lupro_02295</name>
</gene>
<organism evidence="1 2">
    <name type="scientific">Lutibacter profundi</name>
    <dbReference type="NCBI Taxonomy" id="1622118"/>
    <lineage>
        <taxon>Bacteria</taxon>
        <taxon>Pseudomonadati</taxon>
        <taxon>Bacteroidota</taxon>
        <taxon>Flavobacteriia</taxon>
        <taxon>Flavobacteriales</taxon>
        <taxon>Flavobacteriaceae</taxon>
        <taxon>Lutibacter</taxon>
    </lineage>
</organism>
<dbReference type="KEGG" id="lut:Lupro_02295"/>
<dbReference type="SUPFAM" id="SSF53756">
    <property type="entry name" value="UDP-Glycosyltransferase/glycogen phosphorylase"/>
    <property type="match status" value="1"/>
</dbReference>
<evidence type="ECO:0000313" key="2">
    <source>
        <dbReference type="Proteomes" id="UP000059672"/>
    </source>
</evidence>
<dbReference type="EMBL" id="CP013355">
    <property type="protein sequence ID" value="AMC10149.1"/>
    <property type="molecule type" value="Genomic_DNA"/>
</dbReference>
<evidence type="ECO:0000313" key="1">
    <source>
        <dbReference type="EMBL" id="AMC10149.1"/>
    </source>
</evidence>
<sequence length="494" mass="58349">MKSIKTQEHIKNLILQIEDKWAVDSWMVNGVHIWPYVRIKLYIHLLSSLHENSTEQNFTNTIKIKKTFNLGSKIVTILKLIRSFFRLPLFFLALKRKKIMFYGAHYHRVLQDGNYFNRFYDAMVDYHKLHEDVYMVEYTTVYGSIYNKNAIIDLNKYLNDYKLLFKFFNRFKQSTNTVSLDGYTEFYKNLEGIQIDLNSLRISEVNIIKWAIKINSIEGFFIKMYKKIKPSKIFFLGYYGLDNLYAALVAANKLDINTIDFQHGPQTNVHMAFSSWTKVPLYGYNTMPLKFWSWDKKSKENIDEWANLTNNTKSKFVGQPYISYWLKKHNNIKSKNKIILYSLQTAPIFSVEEMLTPKIISLIKKSDYKWILRLHPRNNIDLVYLKEYIKSNGIFEHTIIQDAIEVSLPNMLNSTILHITNFSGCLIEAQLMGISTLLIHEIGKEIFKEYIDDKLVFFSNKDSTTFEKKFHTLIKKVEKDRIHTKSIEIVNPLL</sequence>
<dbReference type="AlphaFoldDB" id="A0A120IE04"/>
<dbReference type="Proteomes" id="UP000059672">
    <property type="component" value="Chromosome"/>
</dbReference>
<dbReference type="RefSeq" id="WP_068205916.1">
    <property type="nucleotide sequence ID" value="NZ_CP013355.1"/>
</dbReference>
<name>A0A120IE04_9FLAO</name>
<accession>A0A120IE04</accession>
<protein>
    <submittedName>
        <fullName evidence="1">Uncharacterized protein</fullName>
    </submittedName>
</protein>